<protein>
    <submittedName>
        <fullName evidence="1">Farnesyl-diphosphate farnesyltransferase</fullName>
    </submittedName>
</protein>
<dbReference type="Gene3D" id="1.10.600.10">
    <property type="entry name" value="Farnesyl Diphosphate Synthase"/>
    <property type="match status" value="1"/>
</dbReference>
<sequence>MSQTSRAFLLGPLLKKVSRSFYLTLAVLPTGMRDPVGLAYLLARAADTIADTSMLPPARRLEWLLSLREQVNGQPDNAALRTMAAEIASQQTDSGEKVLLESLGPAIAILAQLDETDRAAVRGIVTTLSRGMEFDLVTFPDETSGQILALPDDAALDRYTYMVAGCVGEFWTTMSVAHKPGALRRDADEMKALGIRFGKALQLTNVLRDGAKDLRIGRCYFPADRLSRAQISPTDLLGENASDLARPVMLDLVRVAMAHYQAALDYTFAISPTAMRLRLACIWPIVIGLMTLRLLVANKDWLTPGHVSKVRREDVYKAIAWSIPRSLSNRLLRRWFDRLVGEVEGALQVADVVRRQDRPAGRTLNRN</sequence>
<dbReference type="STRING" id="420953.SAMN05192543_108306"/>
<dbReference type="RefSeq" id="WP_091017510.1">
    <property type="nucleotide sequence ID" value="NZ_CP041745.1"/>
</dbReference>
<dbReference type="InterPro" id="IPR002060">
    <property type="entry name" value="Squ/phyt_synthse"/>
</dbReference>
<evidence type="ECO:0000313" key="1">
    <source>
        <dbReference type="EMBL" id="SFJ60370.1"/>
    </source>
</evidence>
<reference evidence="1 2" key="1">
    <citation type="submission" date="2016-10" db="EMBL/GenBank/DDBJ databases">
        <authorList>
            <person name="de Groot N.N."/>
        </authorList>
    </citation>
    <scope>NUCLEOTIDE SEQUENCE [LARGE SCALE GENOMIC DNA]</scope>
    <source>
        <strain evidence="1 2">LMG 23650</strain>
    </source>
</reference>
<gene>
    <name evidence="1" type="ORF">SAMN05192543_108306</name>
</gene>
<dbReference type="SFLD" id="SFLDS00005">
    <property type="entry name" value="Isoprenoid_Synthase_Type_I"/>
    <property type="match status" value="1"/>
</dbReference>
<dbReference type="EMBL" id="FOQU01000008">
    <property type="protein sequence ID" value="SFJ60370.1"/>
    <property type="molecule type" value="Genomic_DNA"/>
</dbReference>
<dbReference type="InterPro" id="IPR008949">
    <property type="entry name" value="Isoprenoid_synthase_dom_sf"/>
</dbReference>
<name>A0A1I3SPS4_9BURK</name>
<dbReference type="Pfam" id="PF00494">
    <property type="entry name" value="SQS_PSY"/>
    <property type="match status" value="1"/>
</dbReference>
<dbReference type="PANTHER" id="PTHR11626">
    <property type="entry name" value="FARNESYL-DIPHOSPHATE FARNESYLTRANSFERASE"/>
    <property type="match status" value="1"/>
</dbReference>
<evidence type="ECO:0000313" key="2">
    <source>
        <dbReference type="Proteomes" id="UP000199548"/>
    </source>
</evidence>
<dbReference type="GO" id="GO:0051996">
    <property type="term" value="F:squalene synthase [NAD(P)H] activity"/>
    <property type="evidence" value="ECO:0007669"/>
    <property type="project" value="InterPro"/>
</dbReference>
<proteinExistence type="predicted"/>
<accession>A0A1I3SPS4</accession>
<dbReference type="Proteomes" id="UP000199548">
    <property type="component" value="Unassembled WGS sequence"/>
</dbReference>
<keyword evidence="1" id="KW-0808">Transferase</keyword>
<dbReference type="GO" id="GO:0045338">
    <property type="term" value="P:farnesyl diphosphate metabolic process"/>
    <property type="evidence" value="ECO:0007669"/>
    <property type="project" value="InterPro"/>
</dbReference>
<dbReference type="OrthoDB" id="9807580at2"/>
<organism evidence="1 2">
    <name type="scientific">Paraburkholderia megapolitana</name>
    <dbReference type="NCBI Taxonomy" id="420953"/>
    <lineage>
        <taxon>Bacteria</taxon>
        <taxon>Pseudomonadati</taxon>
        <taxon>Pseudomonadota</taxon>
        <taxon>Betaproteobacteria</taxon>
        <taxon>Burkholderiales</taxon>
        <taxon>Burkholderiaceae</taxon>
        <taxon>Paraburkholderia</taxon>
    </lineage>
</organism>
<dbReference type="InterPro" id="IPR044844">
    <property type="entry name" value="Trans_IPPS_euk-type"/>
</dbReference>
<dbReference type="SFLD" id="SFLDG01018">
    <property type="entry name" value="Squalene/Phytoene_Synthase_Lik"/>
    <property type="match status" value="1"/>
</dbReference>
<dbReference type="SUPFAM" id="SSF48576">
    <property type="entry name" value="Terpenoid synthases"/>
    <property type="match status" value="1"/>
</dbReference>
<keyword evidence="2" id="KW-1185">Reference proteome</keyword>
<dbReference type="AlphaFoldDB" id="A0A1I3SPS4"/>
<dbReference type="PANTHER" id="PTHR11626:SF2">
    <property type="entry name" value="SQUALENE SYNTHASE"/>
    <property type="match status" value="1"/>
</dbReference>